<comment type="similarity">
    <text evidence="1">Belongs to the bleomycin resistance protein family.</text>
</comment>
<dbReference type="Gene3D" id="3.10.180.10">
    <property type="entry name" value="2,3-Dihydroxybiphenyl 1,2-Dioxygenase, domain 1"/>
    <property type="match status" value="1"/>
</dbReference>
<dbReference type="CDD" id="cd08349">
    <property type="entry name" value="BLMA_like"/>
    <property type="match status" value="1"/>
</dbReference>
<organism evidence="5 6">
    <name type="scientific">Achromobacter spanius</name>
    <dbReference type="NCBI Taxonomy" id="217203"/>
    <lineage>
        <taxon>Bacteria</taxon>
        <taxon>Pseudomonadati</taxon>
        <taxon>Pseudomonadota</taxon>
        <taxon>Betaproteobacteria</taxon>
        <taxon>Burkholderiales</taxon>
        <taxon>Alcaligenaceae</taxon>
        <taxon>Achromobacter</taxon>
    </lineage>
</organism>
<evidence type="ECO:0000256" key="2">
    <source>
        <dbReference type="ARBA" id="ARBA00021572"/>
    </source>
</evidence>
<dbReference type="EMBL" id="PREU01000014">
    <property type="protein sequence ID" value="PPA73598.1"/>
    <property type="molecule type" value="Genomic_DNA"/>
</dbReference>
<proteinExistence type="inferred from homology"/>
<dbReference type="InterPro" id="IPR037523">
    <property type="entry name" value="VOC_core"/>
</dbReference>
<keyword evidence="3" id="KW-0046">Antibiotic resistance</keyword>
<dbReference type="InterPro" id="IPR004360">
    <property type="entry name" value="Glyas_Fos-R_dOase_dom"/>
</dbReference>
<dbReference type="Pfam" id="PF00903">
    <property type="entry name" value="Glyoxalase"/>
    <property type="match status" value="1"/>
</dbReference>
<dbReference type="InterPro" id="IPR029068">
    <property type="entry name" value="Glyas_Bleomycin-R_OHBP_Dase"/>
</dbReference>
<protein>
    <recommendedName>
        <fullName evidence="2">Bleomycin resistance protein</fullName>
    </recommendedName>
</protein>
<accession>A0A2S5GKT6</accession>
<comment type="caution">
    <text evidence="5">The sequence shown here is derived from an EMBL/GenBank/DDBJ whole genome shotgun (WGS) entry which is preliminary data.</text>
</comment>
<name>A0A2S5GKT6_9BURK</name>
<gene>
    <name evidence="5" type="ORF">C4E15_25055</name>
</gene>
<evidence type="ECO:0000313" key="5">
    <source>
        <dbReference type="EMBL" id="PPA73598.1"/>
    </source>
</evidence>
<dbReference type="OrthoDB" id="9797663at2"/>
<feature type="domain" description="VOC" evidence="4">
    <location>
        <begin position="7"/>
        <end position="136"/>
    </location>
</feature>
<dbReference type="GO" id="GO:0046677">
    <property type="term" value="P:response to antibiotic"/>
    <property type="evidence" value="ECO:0007669"/>
    <property type="project" value="UniProtKB-KW"/>
</dbReference>
<dbReference type="AlphaFoldDB" id="A0A2S5GKT6"/>
<evidence type="ECO:0000259" key="4">
    <source>
        <dbReference type="PROSITE" id="PS51819"/>
    </source>
</evidence>
<dbReference type="InterPro" id="IPR000335">
    <property type="entry name" value="Bleomycin-R"/>
</dbReference>
<dbReference type="Proteomes" id="UP000239990">
    <property type="component" value="Unassembled WGS sequence"/>
</dbReference>
<evidence type="ECO:0000313" key="6">
    <source>
        <dbReference type="Proteomes" id="UP000239990"/>
    </source>
</evidence>
<evidence type="ECO:0000256" key="1">
    <source>
        <dbReference type="ARBA" id="ARBA00011051"/>
    </source>
</evidence>
<evidence type="ECO:0000256" key="3">
    <source>
        <dbReference type="ARBA" id="ARBA00023251"/>
    </source>
</evidence>
<reference evidence="5 6" key="1">
    <citation type="submission" date="2018-02" db="EMBL/GenBank/DDBJ databases">
        <title>Draft Genome of Achromobacter spanius stain 6.</title>
        <authorList>
            <person name="Gunasekera T.S."/>
            <person name="Radwan O."/>
            <person name="Ruiz O.N."/>
        </authorList>
    </citation>
    <scope>NUCLEOTIDE SEQUENCE [LARGE SCALE GENOMIC DNA]</scope>
    <source>
        <strain evidence="5 6">6</strain>
    </source>
</reference>
<dbReference type="SUPFAM" id="SSF54593">
    <property type="entry name" value="Glyoxalase/Bleomycin resistance protein/Dihydroxybiphenyl dioxygenase"/>
    <property type="match status" value="1"/>
</dbReference>
<dbReference type="PROSITE" id="PS51819">
    <property type="entry name" value="VOC"/>
    <property type="match status" value="1"/>
</dbReference>
<sequence>MEDKSYRARLVPELMVRDMAQSRRFWIDLCGFEVVYQREEEGFVFLDRDGAQFMLDEIRGDDGWITGPLQAPLGRGVNFEIKVKSVGPLYERLLAADWPMYRTMQQRWYRNGQIEIGVQQFLVQDPDGYLLRFSEWIGDRPVATVALSVAAAA</sequence>